<evidence type="ECO:0000313" key="1">
    <source>
        <dbReference type="EMBL" id="CAE2218289.1"/>
    </source>
</evidence>
<protein>
    <submittedName>
        <fullName evidence="1">Uncharacterized protein</fullName>
    </submittedName>
</protein>
<organism evidence="1">
    <name type="scientific">Prymnesium polylepis</name>
    <dbReference type="NCBI Taxonomy" id="72548"/>
    <lineage>
        <taxon>Eukaryota</taxon>
        <taxon>Haptista</taxon>
        <taxon>Haptophyta</taxon>
        <taxon>Prymnesiophyceae</taxon>
        <taxon>Prymnesiales</taxon>
        <taxon>Prymnesiaceae</taxon>
        <taxon>Prymnesium</taxon>
    </lineage>
</organism>
<sequence>MHMDKVYDYMAEIFRGIAATQDGEQLRRVVPSSSLFVRLNLSDCLRPELEAAATSEAFLCTQRALRDAALGGFDKAVEATALQTAALQLRASVQAQHSKGR</sequence>
<accession>A0A7S4I4D8</accession>
<proteinExistence type="predicted"/>
<dbReference type="AlphaFoldDB" id="A0A7S4I4D8"/>
<name>A0A7S4I4D8_9EUKA</name>
<gene>
    <name evidence="1" type="ORF">CPOL0286_LOCUS8275</name>
</gene>
<dbReference type="EMBL" id="HBKO01018166">
    <property type="protein sequence ID" value="CAE2218289.1"/>
    <property type="molecule type" value="Transcribed_RNA"/>
</dbReference>
<reference evidence="1" key="1">
    <citation type="submission" date="2021-01" db="EMBL/GenBank/DDBJ databases">
        <authorList>
            <person name="Corre E."/>
            <person name="Pelletier E."/>
            <person name="Niang G."/>
            <person name="Scheremetjew M."/>
            <person name="Finn R."/>
            <person name="Kale V."/>
            <person name="Holt S."/>
            <person name="Cochrane G."/>
            <person name="Meng A."/>
            <person name="Brown T."/>
            <person name="Cohen L."/>
        </authorList>
    </citation>
    <scope>NUCLEOTIDE SEQUENCE</scope>
    <source>
        <strain evidence="1">UIO037</strain>
    </source>
</reference>